<dbReference type="Proteomes" id="UP000682877">
    <property type="component" value="Chromosome 4"/>
</dbReference>
<evidence type="ECO:0000313" key="3">
    <source>
        <dbReference type="Proteomes" id="UP000682877"/>
    </source>
</evidence>
<protein>
    <recommendedName>
        <fullName evidence="4">F-box domain-containing protein</fullName>
    </recommendedName>
</protein>
<dbReference type="PANTHER" id="PTHR24414:SF65">
    <property type="entry name" value="F-BOX DOMAIN-CONTAINING PROTEIN"/>
    <property type="match status" value="1"/>
</dbReference>
<evidence type="ECO:0000256" key="1">
    <source>
        <dbReference type="SAM" id="MobiDB-lite"/>
    </source>
</evidence>
<feature type="compositionally biased region" description="Basic and acidic residues" evidence="1">
    <location>
        <begin position="19"/>
        <end position="29"/>
    </location>
</feature>
<evidence type="ECO:0000313" key="2">
    <source>
        <dbReference type="EMBL" id="CAE6020455.1"/>
    </source>
</evidence>
<dbReference type="InterPro" id="IPR050354">
    <property type="entry name" value="F-box/kelch-repeat_ARATH"/>
</dbReference>
<proteinExistence type="predicted"/>
<accession>A0A8S2A2K0</accession>
<dbReference type="EMBL" id="LR999454">
    <property type="protein sequence ID" value="CAE6020455.1"/>
    <property type="molecule type" value="Genomic_DNA"/>
</dbReference>
<keyword evidence="3" id="KW-1185">Reference proteome</keyword>
<dbReference type="AlphaFoldDB" id="A0A8S2A2K0"/>
<feature type="region of interest" description="Disordered" evidence="1">
    <location>
        <begin position="1"/>
        <end position="62"/>
    </location>
</feature>
<feature type="compositionally biased region" description="Acidic residues" evidence="1">
    <location>
        <begin position="43"/>
        <end position="55"/>
    </location>
</feature>
<name>A0A8S2A2K0_ARAAE</name>
<organism evidence="2 3">
    <name type="scientific">Arabidopsis arenosa</name>
    <name type="common">Sand rock-cress</name>
    <name type="synonym">Cardaminopsis arenosa</name>
    <dbReference type="NCBI Taxonomy" id="38785"/>
    <lineage>
        <taxon>Eukaryota</taxon>
        <taxon>Viridiplantae</taxon>
        <taxon>Streptophyta</taxon>
        <taxon>Embryophyta</taxon>
        <taxon>Tracheophyta</taxon>
        <taxon>Spermatophyta</taxon>
        <taxon>Magnoliopsida</taxon>
        <taxon>eudicotyledons</taxon>
        <taxon>Gunneridae</taxon>
        <taxon>Pentapetalae</taxon>
        <taxon>rosids</taxon>
        <taxon>malvids</taxon>
        <taxon>Brassicales</taxon>
        <taxon>Brassicaceae</taxon>
        <taxon>Camelineae</taxon>
        <taxon>Arabidopsis</taxon>
    </lineage>
</organism>
<gene>
    <name evidence="2" type="ORF">AARE701A_LOCUS10098</name>
</gene>
<dbReference type="PANTHER" id="PTHR24414">
    <property type="entry name" value="F-BOX/KELCH-REPEAT PROTEIN SKIP4"/>
    <property type="match status" value="1"/>
</dbReference>
<evidence type="ECO:0008006" key="4">
    <source>
        <dbReference type="Google" id="ProtNLM"/>
    </source>
</evidence>
<sequence>MAIISETSDDGSNGGVPNKKSEELHKNPKEEEEENQNEKPKEEDQEDDHQEEEAENLPPIPRRIPQALIRSTVALIRRCHYPSLSLFSKAFRRVISSPELHHRRLSLHLTEPVLYALIGFPSHGFPSWFILNHNIPRNIPLRLSEIGSLPRMNPGSAVVTIGYKILDPWCVQRQIQVYDPNGMFWTPVMGLHNLPNLNYFNLEGEGSFDYIYYFEQLVDFRANMKKKVVQKLLYISDTL</sequence>
<reference evidence="2" key="1">
    <citation type="submission" date="2021-01" db="EMBL/GenBank/DDBJ databases">
        <authorList>
            <person name="Bezrukov I."/>
        </authorList>
    </citation>
    <scope>NUCLEOTIDE SEQUENCE</scope>
</reference>